<evidence type="ECO:0000256" key="4">
    <source>
        <dbReference type="ARBA" id="ARBA00020268"/>
    </source>
</evidence>
<evidence type="ECO:0000256" key="7">
    <source>
        <dbReference type="ARBA" id="ARBA00022475"/>
    </source>
</evidence>
<reference evidence="14 15" key="1">
    <citation type="submission" date="2016-11" db="EMBL/GenBank/DDBJ databases">
        <authorList>
            <person name="Varghese N."/>
            <person name="Submissions S."/>
        </authorList>
    </citation>
    <scope>NUCLEOTIDE SEQUENCE [LARGE SCALE GENOMIC DNA]</scope>
    <source>
        <strain evidence="14 15">DSM 19027</strain>
    </source>
</reference>
<feature type="transmembrane region" description="Helical" evidence="13">
    <location>
        <begin position="353"/>
        <end position="375"/>
    </location>
</feature>
<dbReference type="EMBL" id="FQZP01000005">
    <property type="protein sequence ID" value="SHI60722.1"/>
    <property type="molecule type" value="Genomic_DNA"/>
</dbReference>
<dbReference type="PIRSF" id="PIRSF006603">
    <property type="entry name" value="DinF"/>
    <property type="match status" value="1"/>
</dbReference>
<evidence type="ECO:0000256" key="6">
    <source>
        <dbReference type="ARBA" id="ARBA00022449"/>
    </source>
</evidence>
<dbReference type="InterPro" id="IPR050222">
    <property type="entry name" value="MATE_MdtK"/>
</dbReference>
<evidence type="ECO:0000256" key="9">
    <source>
        <dbReference type="ARBA" id="ARBA00022989"/>
    </source>
</evidence>
<dbReference type="AlphaFoldDB" id="A0A1M6CI70"/>
<feature type="transmembrane region" description="Helical" evidence="13">
    <location>
        <begin position="382"/>
        <end position="405"/>
    </location>
</feature>
<keyword evidence="7" id="KW-1003">Cell membrane</keyword>
<evidence type="ECO:0000256" key="11">
    <source>
        <dbReference type="ARBA" id="ARBA00023136"/>
    </source>
</evidence>
<evidence type="ECO:0000256" key="12">
    <source>
        <dbReference type="ARBA" id="ARBA00031636"/>
    </source>
</evidence>
<feature type="transmembrane region" description="Helical" evidence="13">
    <location>
        <begin position="277"/>
        <end position="300"/>
    </location>
</feature>
<evidence type="ECO:0000313" key="14">
    <source>
        <dbReference type="EMBL" id="SHI60722.1"/>
    </source>
</evidence>
<evidence type="ECO:0000256" key="1">
    <source>
        <dbReference type="ARBA" id="ARBA00003408"/>
    </source>
</evidence>
<dbReference type="PANTHER" id="PTHR43298">
    <property type="entry name" value="MULTIDRUG RESISTANCE PROTEIN NORM-RELATED"/>
    <property type="match status" value="1"/>
</dbReference>
<dbReference type="NCBIfam" id="TIGR00797">
    <property type="entry name" value="matE"/>
    <property type="match status" value="1"/>
</dbReference>
<keyword evidence="11 13" id="KW-0472">Membrane</keyword>
<evidence type="ECO:0000256" key="2">
    <source>
        <dbReference type="ARBA" id="ARBA00004651"/>
    </source>
</evidence>
<keyword evidence="8 13" id="KW-0812">Transmembrane</keyword>
<evidence type="ECO:0000256" key="13">
    <source>
        <dbReference type="SAM" id="Phobius"/>
    </source>
</evidence>
<name>A0A1M6CI70_9FIRM</name>
<dbReference type="InterPro" id="IPR002528">
    <property type="entry name" value="MATE_fam"/>
</dbReference>
<feature type="transmembrane region" description="Helical" evidence="13">
    <location>
        <begin position="158"/>
        <end position="186"/>
    </location>
</feature>
<keyword evidence="15" id="KW-1185">Reference proteome</keyword>
<feature type="transmembrane region" description="Helical" evidence="13">
    <location>
        <begin position="192"/>
        <end position="212"/>
    </location>
</feature>
<evidence type="ECO:0000256" key="3">
    <source>
        <dbReference type="ARBA" id="ARBA00010199"/>
    </source>
</evidence>
<evidence type="ECO:0000256" key="5">
    <source>
        <dbReference type="ARBA" id="ARBA00022448"/>
    </source>
</evidence>
<feature type="transmembrane region" description="Helical" evidence="13">
    <location>
        <begin position="50"/>
        <end position="71"/>
    </location>
</feature>
<feature type="transmembrane region" description="Helical" evidence="13">
    <location>
        <begin position="91"/>
        <end position="113"/>
    </location>
</feature>
<dbReference type="Proteomes" id="UP000324781">
    <property type="component" value="Unassembled WGS sequence"/>
</dbReference>
<keyword evidence="5" id="KW-0813">Transport</keyword>
<dbReference type="GO" id="GO:0015297">
    <property type="term" value="F:antiporter activity"/>
    <property type="evidence" value="ECO:0007669"/>
    <property type="project" value="UniProtKB-KW"/>
</dbReference>
<keyword evidence="9 13" id="KW-1133">Transmembrane helix</keyword>
<dbReference type="GO" id="GO:0005886">
    <property type="term" value="C:plasma membrane"/>
    <property type="evidence" value="ECO:0007669"/>
    <property type="project" value="UniProtKB-SubCell"/>
</dbReference>
<feature type="transmembrane region" description="Helical" evidence="13">
    <location>
        <begin position="411"/>
        <end position="431"/>
    </location>
</feature>
<dbReference type="InterPro" id="IPR048279">
    <property type="entry name" value="MdtK-like"/>
</dbReference>
<protein>
    <recommendedName>
        <fullName evidence="4">Probable multidrug resistance protein NorM</fullName>
    </recommendedName>
    <alternativeName>
        <fullName evidence="12">Multidrug-efflux transporter</fullName>
    </alternativeName>
</protein>
<dbReference type="Pfam" id="PF01554">
    <property type="entry name" value="MatE"/>
    <property type="match status" value="2"/>
</dbReference>
<feature type="transmembrane region" description="Helical" evidence="13">
    <location>
        <begin position="9"/>
        <end position="30"/>
    </location>
</feature>
<accession>A0A1M6CI70</accession>
<sequence length="449" mass="48889">MGVLPVGRLLLSMSIPMMASMLVQALYNVVDSIFVAQINENALTAVSLAFPVQNLMIAFASGTAIGVNALLSKSLGEKNFKRANQAANNGIFLFILTYIAFAIFGLVGSRAFFQSQTDIAEIVAFGTDYLFVCTTFSFALFGQIILERLLQSTGKTFYAMITQTVGAVVNIILDPIMIFGLLGFPAMGVKGAAIATVIGQICGMSLALWFNLRKNHEIRIAIREFKPNPEIVKRIYSVGVPSVLMISIGSIMSYFLNRILLSFTETATAVFGVYFRLQSFVFMPVFGLNQGVIPIVAYNFGARKKERILKAIRLSITCAVCIMLTGLVLLQLFPYEMLMLFNATENMLAIGIPALRTISLSFVFAGFCVVASGVFQALGNGILSLAVSVIRQLVVLLPAAYLLSLSGTVTAVWWAFPIAEIASVIFSALFLKRVYSRQISKLDQEVVVP</sequence>
<dbReference type="PANTHER" id="PTHR43298:SF2">
    <property type="entry name" value="FMN_FAD EXPORTER YEEO-RELATED"/>
    <property type="match status" value="1"/>
</dbReference>
<comment type="similarity">
    <text evidence="3">Belongs to the multi antimicrobial extrusion (MATE) (TC 2.A.66.1) family.</text>
</comment>
<feature type="transmembrane region" description="Helical" evidence="13">
    <location>
        <begin position="233"/>
        <end position="257"/>
    </location>
</feature>
<dbReference type="OrthoDB" id="9811110at2"/>
<dbReference type="CDD" id="cd13144">
    <property type="entry name" value="MATE_like_4"/>
    <property type="match status" value="1"/>
</dbReference>
<proteinExistence type="inferred from homology"/>
<gene>
    <name evidence="14" type="ORF">SAMN05444373_100531</name>
</gene>
<evidence type="ECO:0000313" key="15">
    <source>
        <dbReference type="Proteomes" id="UP000324781"/>
    </source>
</evidence>
<evidence type="ECO:0000256" key="10">
    <source>
        <dbReference type="ARBA" id="ARBA00023065"/>
    </source>
</evidence>
<feature type="transmembrane region" description="Helical" evidence="13">
    <location>
        <begin position="119"/>
        <end position="146"/>
    </location>
</feature>
<keyword evidence="6" id="KW-0050">Antiport</keyword>
<dbReference type="GO" id="GO:0006811">
    <property type="term" value="P:monoatomic ion transport"/>
    <property type="evidence" value="ECO:0007669"/>
    <property type="project" value="UniProtKB-KW"/>
</dbReference>
<feature type="transmembrane region" description="Helical" evidence="13">
    <location>
        <begin position="312"/>
        <end position="333"/>
    </location>
</feature>
<evidence type="ECO:0000256" key="8">
    <source>
        <dbReference type="ARBA" id="ARBA00022692"/>
    </source>
</evidence>
<organism evidence="14 15">
    <name type="scientific">Thermoclostridium caenicola</name>
    <dbReference type="NCBI Taxonomy" id="659425"/>
    <lineage>
        <taxon>Bacteria</taxon>
        <taxon>Bacillati</taxon>
        <taxon>Bacillota</taxon>
        <taxon>Clostridia</taxon>
        <taxon>Eubacteriales</taxon>
        <taxon>Oscillospiraceae</taxon>
        <taxon>Thermoclostridium</taxon>
    </lineage>
</organism>
<dbReference type="GO" id="GO:0042910">
    <property type="term" value="F:xenobiotic transmembrane transporter activity"/>
    <property type="evidence" value="ECO:0007669"/>
    <property type="project" value="InterPro"/>
</dbReference>
<keyword evidence="10" id="KW-0406">Ion transport</keyword>
<comment type="function">
    <text evidence="1">Multidrug efflux pump.</text>
</comment>
<comment type="subcellular location">
    <subcellularLocation>
        <location evidence="2">Cell membrane</location>
        <topology evidence="2">Multi-pass membrane protein</topology>
    </subcellularLocation>
</comment>